<evidence type="ECO:0000313" key="2">
    <source>
        <dbReference type="Proteomes" id="UP000619457"/>
    </source>
</evidence>
<accession>A0A918Q594</accession>
<protein>
    <submittedName>
        <fullName evidence="1">Uncharacterized protein</fullName>
    </submittedName>
</protein>
<sequence length="54" mass="6536">MENEQALSLLSKLRDNSINRREMETLVRLMTDHPEYFEGELREMFDQFLNDNSE</sequence>
<dbReference type="RefSeq" id="WP_018474942.1">
    <property type="nucleotide sequence ID" value="NZ_BMWX01000004.1"/>
</dbReference>
<comment type="caution">
    <text evidence="1">The sequence shown here is derived from an EMBL/GenBank/DDBJ whole genome shotgun (WGS) entry which is preliminary data.</text>
</comment>
<dbReference type="EMBL" id="BMWX01000004">
    <property type="protein sequence ID" value="GGZ32266.1"/>
    <property type="molecule type" value="Genomic_DNA"/>
</dbReference>
<reference evidence="1" key="2">
    <citation type="submission" date="2020-09" db="EMBL/GenBank/DDBJ databases">
        <authorList>
            <person name="Sun Q."/>
            <person name="Kim S."/>
        </authorList>
    </citation>
    <scope>NUCLEOTIDE SEQUENCE</scope>
    <source>
        <strain evidence="1">KCTC 12368</strain>
    </source>
</reference>
<keyword evidence="2" id="KW-1185">Reference proteome</keyword>
<name>A0A918Q594_9BACT</name>
<reference evidence="1" key="1">
    <citation type="journal article" date="2014" name="Int. J. Syst. Evol. Microbiol.">
        <title>Complete genome sequence of Corynebacterium casei LMG S-19264T (=DSM 44701T), isolated from a smear-ripened cheese.</title>
        <authorList>
            <consortium name="US DOE Joint Genome Institute (JGI-PGF)"/>
            <person name="Walter F."/>
            <person name="Albersmeier A."/>
            <person name="Kalinowski J."/>
            <person name="Ruckert C."/>
        </authorList>
    </citation>
    <scope>NUCLEOTIDE SEQUENCE</scope>
    <source>
        <strain evidence="1">KCTC 12368</strain>
    </source>
</reference>
<evidence type="ECO:0000313" key="1">
    <source>
        <dbReference type="EMBL" id="GGZ32266.1"/>
    </source>
</evidence>
<gene>
    <name evidence="1" type="ORF">GCM10007049_27120</name>
</gene>
<dbReference type="AlphaFoldDB" id="A0A918Q594"/>
<organism evidence="1 2">
    <name type="scientific">Echinicola pacifica</name>
    <dbReference type="NCBI Taxonomy" id="346377"/>
    <lineage>
        <taxon>Bacteria</taxon>
        <taxon>Pseudomonadati</taxon>
        <taxon>Bacteroidota</taxon>
        <taxon>Cytophagia</taxon>
        <taxon>Cytophagales</taxon>
        <taxon>Cyclobacteriaceae</taxon>
        <taxon>Echinicola</taxon>
    </lineage>
</organism>
<proteinExistence type="predicted"/>
<dbReference type="Proteomes" id="UP000619457">
    <property type="component" value="Unassembled WGS sequence"/>
</dbReference>